<proteinExistence type="predicted"/>
<evidence type="ECO:0000313" key="1">
    <source>
        <dbReference type="EMBL" id="MBT2134534.1"/>
    </source>
</evidence>
<protein>
    <submittedName>
        <fullName evidence="1">Uncharacterized protein</fullName>
    </submittedName>
</protein>
<dbReference type="EMBL" id="JAHFVK010000002">
    <property type="protein sequence ID" value="MBT2134534.1"/>
    <property type="molecule type" value="Genomic_DNA"/>
</dbReference>
<keyword evidence="2" id="KW-1185">Reference proteome</keyword>
<evidence type="ECO:0000313" key="2">
    <source>
        <dbReference type="Proteomes" id="UP000811255"/>
    </source>
</evidence>
<comment type="caution">
    <text evidence="1">The sequence shown here is derived from an EMBL/GenBank/DDBJ whole genome shotgun (WGS) entry which is preliminary data.</text>
</comment>
<gene>
    <name evidence="1" type="ORF">KK137_09330</name>
</gene>
<organism evidence="1 2">
    <name type="scientific">Croceibacterium selenioxidans</name>
    <dbReference type="NCBI Taxonomy" id="2838833"/>
    <lineage>
        <taxon>Bacteria</taxon>
        <taxon>Pseudomonadati</taxon>
        <taxon>Pseudomonadota</taxon>
        <taxon>Alphaproteobacteria</taxon>
        <taxon>Sphingomonadales</taxon>
        <taxon>Erythrobacteraceae</taxon>
        <taxon>Croceibacterium</taxon>
    </lineage>
</organism>
<dbReference type="Proteomes" id="UP000811255">
    <property type="component" value="Unassembled WGS sequence"/>
</dbReference>
<sequence length="73" mass="8652">MLATLTIVTAMFAVLAILVAAVLWLARSWEVVDDDRKIHRLYREAGLRGWFSRAPRLLTYRRDGRGRFRRHKR</sequence>
<name>A0ABS5W4A3_9SPHN</name>
<reference evidence="1 2" key="1">
    <citation type="submission" date="2021-05" db="EMBL/GenBank/DDBJ databases">
        <title>Croceibacterium sp. LX-88 genome sequence.</title>
        <authorList>
            <person name="Luo X."/>
        </authorList>
    </citation>
    <scope>NUCLEOTIDE SEQUENCE [LARGE SCALE GENOMIC DNA]</scope>
    <source>
        <strain evidence="1 2">LX-88</strain>
    </source>
</reference>
<dbReference type="RefSeq" id="WP_214536173.1">
    <property type="nucleotide sequence ID" value="NZ_JAHFVK010000002.1"/>
</dbReference>
<accession>A0ABS5W4A3</accession>